<comment type="caution">
    <text evidence="2">The sequence shown here is derived from an EMBL/GenBank/DDBJ whole genome shotgun (WGS) entry which is preliminary data.</text>
</comment>
<accession>A0A2G8KHZ8</accession>
<evidence type="ECO:0000313" key="3">
    <source>
        <dbReference type="Proteomes" id="UP000230750"/>
    </source>
</evidence>
<protein>
    <submittedName>
        <fullName evidence="2">Glycosyl transferase GT2 family</fullName>
    </submittedName>
</protein>
<keyword evidence="3" id="KW-1185">Reference proteome</keyword>
<feature type="region of interest" description="Disordered" evidence="1">
    <location>
        <begin position="146"/>
        <end position="166"/>
    </location>
</feature>
<dbReference type="GO" id="GO:0016740">
    <property type="term" value="F:transferase activity"/>
    <property type="evidence" value="ECO:0007669"/>
    <property type="project" value="UniProtKB-KW"/>
</dbReference>
<evidence type="ECO:0000313" key="2">
    <source>
        <dbReference type="EMBL" id="PIK47609.1"/>
    </source>
</evidence>
<organism evidence="2 3">
    <name type="scientific">Stichopus japonicus</name>
    <name type="common">Sea cucumber</name>
    <dbReference type="NCBI Taxonomy" id="307972"/>
    <lineage>
        <taxon>Eukaryota</taxon>
        <taxon>Metazoa</taxon>
        <taxon>Echinodermata</taxon>
        <taxon>Eleutherozoa</taxon>
        <taxon>Echinozoa</taxon>
        <taxon>Holothuroidea</taxon>
        <taxon>Aspidochirotacea</taxon>
        <taxon>Aspidochirotida</taxon>
        <taxon>Stichopodidae</taxon>
        <taxon>Apostichopus</taxon>
    </lineage>
</organism>
<keyword evidence="2" id="KW-0808">Transferase</keyword>
<dbReference type="AlphaFoldDB" id="A0A2G8KHZ8"/>
<name>A0A2G8KHZ8_STIJA</name>
<sequence>MQEGDIVTFQNLLMCSESLIEKKDCKKLLDYFEVPAKKSKGFIKSDTPFSSLVHHLREAGKVSSDDINYLMTACSDKGLSKLMVALTLYQKAQEDEKQQLTDSLKTTEEERQQLTGRLKTTEEERQQLKDTLKATEDERQQFKDAVKATEEERQQLTGRLKTTEEERQQLKDTLKATVEGRLQQQKELEEAKSSLRATKDELVKSQLEYATESMALQEVLEQTREALNQQELVMLLLYFPRSGDDLERSIAQCDDAYSGRVVTGPSKDYYGIVTG</sequence>
<dbReference type="EMBL" id="MRZV01000571">
    <property type="protein sequence ID" value="PIK47609.1"/>
    <property type="molecule type" value="Genomic_DNA"/>
</dbReference>
<reference evidence="2 3" key="1">
    <citation type="journal article" date="2017" name="PLoS Biol.">
        <title>The sea cucumber genome provides insights into morphological evolution and visceral regeneration.</title>
        <authorList>
            <person name="Zhang X."/>
            <person name="Sun L."/>
            <person name="Yuan J."/>
            <person name="Sun Y."/>
            <person name="Gao Y."/>
            <person name="Zhang L."/>
            <person name="Li S."/>
            <person name="Dai H."/>
            <person name="Hamel J.F."/>
            <person name="Liu C."/>
            <person name="Yu Y."/>
            <person name="Liu S."/>
            <person name="Lin W."/>
            <person name="Guo K."/>
            <person name="Jin S."/>
            <person name="Xu P."/>
            <person name="Storey K.B."/>
            <person name="Huan P."/>
            <person name="Zhang T."/>
            <person name="Zhou Y."/>
            <person name="Zhang J."/>
            <person name="Lin C."/>
            <person name="Li X."/>
            <person name="Xing L."/>
            <person name="Huo D."/>
            <person name="Sun M."/>
            <person name="Wang L."/>
            <person name="Mercier A."/>
            <person name="Li F."/>
            <person name="Yang H."/>
            <person name="Xiang J."/>
        </authorList>
    </citation>
    <scope>NUCLEOTIDE SEQUENCE [LARGE SCALE GENOMIC DNA]</scope>
    <source>
        <strain evidence="2">Shaxun</strain>
        <tissue evidence="2">Muscle</tissue>
    </source>
</reference>
<proteinExistence type="predicted"/>
<gene>
    <name evidence="2" type="ORF">BSL78_15532</name>
</gene>
<evidence type="ECO:0000256" key="1">
    <source>
        <dbReference type="SAM" id="MobiDB-lite"/>
    </source>
</evidence>
<dbReference type="Proteomes" id="UP000230750">
    <property type="component" value="Unassembled WGS sequence"/>
</dbReference>
<dbReference type="OrthoDB" id="4158657at2759"/>